<evidence type="ECO:0000256" key="1">
    <source>
        <dbReference type="SAM" id="Coils"/>
    </source>
</evidence>
<name>A0A2N7VNB5_9BURK</name>
<dbReference type="RefSeq" id="WP_102646557.1">
    <property type="nucleotide sequence ID" value="NZ_PNYA01000014.1"/>
</dbReference>
<keyword evidence="2" id="KW-1133">Transmembrane helix</keyword>
<keyword evidence="5" id="KW-1185">Reference proteome</keyword>
<evidence type="ECO:0000313" key="5">
    <source>
        <dbReference type="Proteomes" id="UP000235616"/>
    </source>
</evidence>
<dbReference type="EMBL" id="PNYA01000014">
    <property type="protein sequence ID" value="PMS18595.1"/>
    <property type="molecule type" value="Genomic_DNA"/>
</dbReference>
<evidence type="ECO:0000256" key="2">
    <source>
        <dbReference type="SAM" id="Phobius"/>
    </source>
</evidence>
<dbReference type="Proteomes" id="UP000235616">
    <property type="component" value="Unassembled WGS sequence"/>
</dbReference>
<keyword evidence="2" id="KW-0812">Transmembrane</keyword>
<proteinExistence type="predicted"/>
<feature type="coiled-coil region" evidence="1">
    <location>
        <begin position="127"/>
        <end position="168"/>
    </location>
</feature>
<evidence type="ECO:0000313" key="4">
    <source>
        <dbReference type="EMBL" id="PMS18595.1"/>
    </source>
</evidence>
<evidence type="ECO:0000259" key="3">
    <source>
        <dbReference type="Pfam" id="PF12773"/>
    </source>
</evidence>
<keyword evidence="2" id="KW-0472">Membrane</keyword>
<dbReference type="AlphaFoldDB" id="A0A2N7VNB5"/>
<feature type="transmembrane region" description="Helical" evidence="2">
    <location>
        <begin position="185"/>
        <end position="204"/>
    </location>
</feature>
<keyword evidence="1" id="KW-0175">Coiled coil</keyword>
<dbReference type="InterPro" id="IPR025874">
    <property type="entry name" value="DZR"/>
</dbReference>
<gene>
    <name evidence="4" type="ORF">C0Z18_16880</name>
</gene>
<feature type="transmembrane region" description="Helical" evidence="2">
    <location>
        <begin position="211"/>
        <end position="234"/>
    </location>
</feature>
<comment type="caution">
    <text evidence="4">The sequence shown here is derived from an EMBL/GenBank/DDBJ whole genome shotgun (WGS) entry which is preliminary data.</text>
</comment>
<organism evidence="4 5">
    <name type="scientific">Trinickia dabaoshanensis</name>
    <dbReference type="NCBI Taxonomy" id="564714"/>
    <lineage>
        <taxon>Bacteria</taxon>
        <taxon>Pseudomonadati</taxon>
        <taxon>Pseudomonadota</taxon>
        <taxon>Betaproteobacteria</taxon>
        <taxon>Burkholderiales</taxon>
        <taxon>Burkholderiaceae</taxon>
        <taxon>Trinickia</taxon>
    </lineage>
</organism>
<reference evidence="4 5" key="1">
    <citation type="submission" date="2018-01" db="EMBL/GenBank/DDBJ databases">
        <title>Whole genome analyses suggest that Burkholderia sensu lato contains two further novel genera in the rhizoxinica-symbiotica group Mycetohabitans gen. nov., and Trinickia gen. nov.: implications for the evolution of diazotrophy and nodulation in the Burkholderiaceae.</title>
        <authorList>
            <person name="Estrada-de los Santos P."/>
            <person name="Palmer M."/>
            <person name="Chavez-Ramirez B."/>
            <person name="Beukes C."/>
            <person name="Steenkamp E.T."/>
            <person name="Hirsch A.M."/>
            <person name="Manyaka P."/>
            <person name="Maluk M."/>
            <person name="Lafos M."/>
            <person name="Crook M."/>
            <person name="Gross E."/>
            <person name="Simon M.F."/>
            <person name="Bueno dos Reis Junior F."/>
            <person name="Poole P.S."/>
            <person name="Venter S.N."/>
            <person name="James E.K."/>
        </authorList>
    </citation>
    <scope>NUCLEOTIDE SEQUENCE [LARGE SCALE GENOMIC DNA]</scope>
    <source>
        <strain evidence="4 5">GIMN1.004</strain>
    </source>
</reference>
<sequence>MTMSTKGLRLAEVWFQRGLWIIAIVFAGFLIGLGGKVVGDLPRVEDAPGRDAFVDRQVSAPMQARLSKAQTELAANSDAIDQAMLLLTAAEHDTQQAREAFRTTIATRHATADAQQDPAVTAHAQALEAATRRERDAQARVDSLKQSRLTLERERDTATRSLDTLNAEADERYRKAQRIVELRVFGIRLLFTLPLLLIAGWLFAKKRQSRYWPFAWGFIFFALFAFFVELVPYLPSYGGYVRYAVGIVLTVLLGRYAIRALSRYLERKREEEQQPGASRREALDFVKAYAQVAAKVCPGCERPIDTADPHANFCPHCGIAVFNHCAHCQTRKNAFSRFCHACGKGEN</sequence>
<dbReference type="OrthoDB" id="7255862at2"/>
<accession>A0A2N7VNB5</accession>
<protein>
    <submittedName>
        <fullName evidence="4">Serine endopeptidase</fullName>
    </submittedName>
</protein>
<feature type="transmembrane region" description="Helical" evidence="2">
    <location>
        <begin position="20"/>
        <end position="38"/>
    </location>
</feature>
<feature type="transmembrane region" description="Helical" evidence="2">
    <location>
        <begin position="240"/>
        <end position="258"/>
    </location>
</feature>
<dbReference type="Pfam" id="PF12773">
    <property type="entry name" value="DZR"/>
    <property type="match status" value="1"/>
</dbReference>
<feature type="domain" description="DZANK-type" evidence="3">
    <location>
        <begin position="297"/>
        <end position="343"/>
    </location>
</feature>